<evidence type="ECO:0000313" key="10">
    <source>
        <dbReference type="Proteomes" id="UP000466442"/>
    </source>
</evidence>
<dbReference type="Gene3D" id="1.20.1070.10">
    <property type="entry name" value="Rhodopsin 7-helix transmembrane proteins"/>
    <property type="match status" value="1"/>
</dbReference>
<dbReference type="GO" id="GO:0008528">
    <property type="term" value="F:G protein-coupled peptide receptor activity"/>
    <property type="evidence" value="ECO:0007669"/>
    <property type="project" value="InterPro"/>
</dbReference>
<keyword evidence="5 7" id="KW-0472">Membrane</keyword>
<accession>A0A8S9Y1R7</accession>
<feature type="transmembrane region" description="Helical" evidence="7">
    <location>
        <begin position="76"/>
        <end position="94"/>
    </location>
</feature>
<dbReference type="GO" id="GO:0016020">
    <property type="term" value="C:membrane"/>
    <property type="evidence" value="ECO:0007669"/>
    <property type="project" value="UniProtKB-SubCell"/>
</dbReference>
<dbReference type="InterPro" id="IPR019427">
    <property type="entry name" value="7TM_GPCR_serpentine_rcpt_Srw"/>
</dbReference>
<sequence>MEKRPFVRCSSEQLRSLMDLKNFTNFSVNTANVLHFAKYCETSTSVVRYGNSTDEDTDEVVFGYRPRELSVLDCSLALLGLLGVLGNAMSIIVWTRPQMRSSSAILLTVLAGSDLLIVSCLHTLQFLGELVFRYETPTTCYVNKFIWAYVLYWLFPIGFTAQMASVYLTLLIAFERYLAVCHPFDFQEVLTQSRAYKSAAAVVFFSILYNLSRFWEREVRPIYSNGNITSYRNEPTELFQDPLYESIFMTWLYLLFNNLLPLAAIVILNTTIYRKLKKSRRRRKIVLSDLERKENRLSMMLVYVVAEFFVCSSVTTFFSIVNIIFDLSGYHPGFNLMEQLIPVDEFLYIFNSSANFVTYITFGRPFRRAFVKIFVCSRKRRQRCDGIADSGNKRVDSDHTDMTNSSSSNSVVKSVSSLSAVVHQKETAFCFR</sequence>
<evidence type="ECO:0000259" key="8">
    <source>
        <dbReference type="PROSITE" id="PS50262"/>
    </source>
</evidence>
<feature type="transmembrane region" description="Helical" evidence="7">
    <location>
        <begin position="251"/>
        <end position="273"/>
    </location>
</feature>
<dbReference type="SUPFAM" id="SSF81321">
    <property type="entry name" value="Family A G protein-coupled receptor-like"/>
    <property type="match status" value="1"/>
</dbReference>
<dbReference type="PRINTS" id="PR00237">
    <property type="entry name" value="GPCRRHODOPSN"/>
</dbReference>
<evidence type="ECO:0000256" key="3">
    <source>
        <dbReference type="ARBA" id="ARBA00022692"/>
    </source>
</evidence>
<feature type="transmembrane region" description="Helical" evidence="7">
    <location>
        <begin position="146"/>
        <end position="174"/>
    </location>
</feature>
<evidence type="ECO:0000256" key="5">
    <source>
        <dbReference type="ARBA" id="ARBA00023136"/>
    </source>
</evidence>
<dbReference type="InterPro" id="IPR017452">
    <property type="entry name" value="GPCR_Rhodpsn_7TM"/>
</dbReference>
<comment type="caution">
    <text evidence="9">The sequence shown here is derived from an EMBL/GenBank/DDBJ whole genome shotgun (WGS) entry which is preliminary data.</text>
</comment>
<evidence type="ECO:0000256" key="4">
    <source>
        <dbReference type="ARBA" id="ARBA00022989"/>
    </source>
</evidence>
<evidence type="ECO:0000313" key="9">
    <source>
        <dbReference type="EMBL" id="KAF6215133.1"/>
    </source>
</evidence>
<feature type="region of interest" description="Disordered" evidence="6">
    <location>
        <begin position="387"/>
        <end position="409"/>
    </location>
</feature>
<dbReference type="Pfam" id="PF10324">
    <property type="entry name" value="7TM_GPCR_Srw"/>
    <property type="match status" value="1"/>
</dbReference>
<dbReference type="SMART" id="SM01381">
    <property type="entry name" value="7TM_GPCR_Srsx"/>
    <property type="match status" value="1"/>
</dbReference>
<dbReference type="Proteomes" id="UP000466442">
    <property type="component" value="Unassembled WGS sequence"/>
</dbReference>
<feature type="transmembrane region" description="Helical" evidence="7">
    <location>
        <begin position="300"/>
        <end position="325"/>
    </location>
</feature>
<dbReference type="PANTHER" id="PTHR46641:SF24">
    <property type="entry name" value="G-PROTEIN COUPLED RECEPTORS FAMILY 1 PROFILE DOMAIN-CONTAINING PROTEIN"/>
    <property type="match status" value="1"/>
</dbReference>
<evidence type="ECO:0000256" key="2">
    <source>
        <dbReference type="ARBA" id="ARBA00010663"/>
    </source>
</evidence>
<dbReference type="InterPro" id="IPR000276">
    <property type="entry name" value="GPCR_Rhodpsn"/>
</dbReference>
<dbReference type="OrthoDB" id="10011262at2759"/>
<feature type="transmembrane region" description="Helical" evidence="7">
    <location>
        <begin position="106"/>
        <end position="126"/>
    </location>
</feature>
<comment type="similarity">
    <text evidence="2">Belongs to the G-protein coupled receptor 1 family.</text>
</comment>
<feature type="compositionally biased region" description="Basic and acidic residues" evidence="6">
    <location>
        <begin position="387"/>
        <end position="401"/>
    </location>
</feature>
<feature type="transmembrane region" description="Helical" evidence="7">
    <location>
        <begin position="345"/>
        <end position="362"/>
    </location>
</feature>
<gene>
    <name evidence="9" type="ORF">GE061_009883</name>
</gene>
<dbReference type="PROSITE" id="PS50262">
    <property type="entry name" value="G_PROTEIN_RECEP_F1_2"/>
    <property type="match status" value="1"/>
</dbReference>
<feature type="domain" description="G-protein coupled receptors family 1 profile" evidence="8">
    <location>
        <begin position="86"/>
        <end position="359"/>
    </location>
</feature>
<evidence type="ECO:0000256" key="6">
    <source>
        <dbReference type="SAM" id="MobiDB-lite"/>
    </source>
</evidence>
<dbReference type="EMBL" id="WIXP02000002">
    <property type="protein sequence ID" value="KAF6215133.1"/>
    <property type="molecule type" value="Genomic_DNA"/>
</dbReference>
<protein>
    <recommendedName>
        <fullName evidence="8">G-protein coupled receptors family 1 profile domain-containing protein</fullName>
    </recommendedName>
</protein>
<dbReference type="PANTHER" id="PTHR46641">
    <property type="entry name" value="FMRFAMIDE RECEPTOR-RELATED"/>
    <property type="match status" value="1"/>
</dbReference>
<keyword evidence="3 7" id="KW-0812">Transmembrane</keyword>
<dbReference type="CDD" id="cd14978">
    <property type="entry name" value="7tmA_FMRFamide_R-like"/>
    <property type="match status" value="1"/>
</dbReference>
<dbReference type="AlphaFoldDB" id="A0A8S9Y1R7"/>
<proteinExistence type="inferred from homology"/>
<reference evidence="9" key="1">
    <citation type="journal article" date="2021" name="Mol. Ecol. Resour.">
        <title>Apolygus lucorum genome provides insights into omnivorousness and mesophyll feeding.</title>
        <authorList>
            <person name="Liu Y."/>
            <person name="Liu H."/>
            <person name="Wang H."/>
            <person name="Huang T."/>
            <person name="Liu B."/>
            <person name="Yang B."/>
            <person name="Yin L."/>
            <person name="Li B."/>
            <person name="Zhang Y."/>
            <person name="Zhang S."/>
            <person name="Jiang F."/>
            <person name="Zhang X."/>
            <person name="Ren Y."/>
            <person name="Wang B."/>
            <person name="Wang S."/>
            <person name="Lu Y."/>
            <person name="Wu K."/>
            <person name="Fan W."/>
            <person name="Wang G."/>
        </authorList>
    </citation>
    <scope>NUCLEOTIDE SEQUENCE</scope>
    <source>
        <strain evidence="9">12Hb</strain>
    </source>
</reference>
<organism evidence="9 10">
    <name type="scientific">Apolygus lucorum</name>
    <name type="common">Small green plant bug</name>
    <name type="synonym">Lygocoris lucorum</name>
    <dbReference type="NCBI Taxonomy" id="248454"/>
    <lineage>
        <taxon>Eukaryota</taxon>
        <taxon>Metazoa</taxon>
        <taxon>Ecdysozoa</taxon>
        <taxon>Arthropoda</taxon>
        <taxon>Hexapoda</taxon>
        <taxon>Insecta</taxon>
        <taxon>Pterygota</taxon>
        <taxon>Neoptera</taxon>
        <taxon>Paraneoptera</taxon>
        <taxon>Hemiptera</taxon>
        <taxon>Heteroptera</taxon>
        <taxon>Panheteroptera</taxon>
        <taxon>Cimicomorpha</taxon>
        <taxon>Miridae</taxon>
        <taxon>Mirini</taxon>
        <taxon>Apolygus</taxon>
    </lineage>
</organism>
<keyword evidence="4 7" id="KW-1133">Transmembrane helix</keyword>
<dbReference type="InterPro" id="IPR052954">
    <property type="entry name" value="GPCR-Ligand_Int"/>
</dbReference>
<evidence type="ECO:0000256" key="1">
    <source>
        <dbReference type="ARBA" id="ARBA00004370"/>
    </source>
</evidence>
<evidence type="ECO:0000256" key="7">
    <source>
        <dbReference type="SAM" id="Phobius"/>
    </source>
</evidence>
<comment type="subcellular location">
    <subcellularLocation>
        <location evidence="1">Membrane</location>
    </subcellularLocation>
</comment>
<name>A0A8S9Y1R7_APOLU</name>
<keyword evidence="10" id="KW-1185">Reference proteome</keyword>